<dbReference type="EMBL" id="BNJK01000002">
    <property type="protein sequence ID" value="GHO99031.1"/>
    <property type="molecule type" value="Genomic_DNA"/>
</dbReference>
<dbReference type="GO" id="GO:0003677">
    <property type="term" value="F:DNA binding"/>
    <property type="evidence" value="ECO:0007669"/>
    <property type="project" value="UniProtKB-UniRule"/>
</dbReference>
<dbReference type="RefSeq" id="WP_220209695.1">
    <property type="nucleotide sequence ID" value="NZ_BNJK01000002.1"/>
</dbReference>
<dbReference type="Pfam" id="PF00440">
    <property type="entry name" value="TetR_N"/>
    <property type="match status" value="1"/>
</dbReference>
<dbReference type="SUPFAM" id="SSF46689">
    <property type="entry name" value="Homeodomain-like"/>
    <property type="match status" value="1"/>
</dbReference>
<comment type="caution">
    <text evidence="4">The sequence shown here is derived from an EMBL/GenBank/DDBJ whole genome shotgun (WGS) entry which is preliminary data.</text>
</comment>
<dbReference type="InterPro" id="IPR050624">
    <property type="entry name" value="HTH-type_Tx_Regulator"/>
</dbReference>
<name>A0A8J3IZV9_9CHLR</name>
<gene>
    <name evidence="4" type="ORF">KSF_090790</name>
</gene>
<accession>A0A8J3IZV9</accession>
<evidence type="ECO:0000259" key="3">
    <source>
        <dbReference type="PROSITE" id="PS50977"/>
    </source>
</evidence>
<evidence type="ECO:0000313" key="5">
    <source>
        <dbReference type="Proteomes" id="UP000597444"/>
    </source>
</evidence>
<dbReference type="Proteomes" id="UP000597444">
    <property type="component" value="Unassembled WGS sequence"/>
</dbReference>
<dbReference type="Gene3D" id="1.10.357.10">
    <property type="entry name" value="Tetracycline Repressor, domain 2"/>
    <property type="match status" value="1"/>
</dbReference>
<feature type="domain" description="HTH tetR-type" evidence="3">
    <location>
        <begin position="11"/>
        <end position="71"/>
    </location>
</feature>
<protein>
    <submittedName>
        <fullName evidence="4">TetR family transcriptional regulator</fullName>
    </submittedName>
</protein>
<dbReference type="InterPro" id="IPR009057">
    <property type="entry name" value="Homeodomain-like_sf"/>
</dbReference>
<evidence type="ECO:0000256" key="1">
    <source>
        <dbReference type="ARBA" id="ARBA00023125"/>
    </source>
</evidence>
<dbReference type="PANTHER" id="PTHR43479:SF7">
    <property type="entry name" value="TETR-FAMILY TRANSCRIPTIONAL REGULATOR"/>
    <property type="match status" value="1"/>
</dbReference>
<sequence length="194" mass="22672">MTQKADNLRVRRMQKLLRDALLDLVEERGFDALTVSEIIERAMVSRTAFYRNYQDKYDLVERIFDDEMRILMSGLGNYGPERPPQQWVNLFKHVAEYERLYRPLLGGKGSSWFVVKMRTSLAELIKEHAQVPTRRPIAGSRVFADGFITTLLASLFVDAITWWLEQERPYTPQEMALYCSRLALSIFEEAGTWQ</sequence>
<evidence type="ECO:0000256" key="2">
    <source>
        <dbReference type="PROSITE-ProRule" id="PRU00335"/>
    </source>
</evidence>
<dbReference type="InterPro" id="IPR001647">
    <property type="entry name" value="HTH_TetR"/>
</dbReference>
<dbReference type="PANTHER" id="PTHR43479">
    <property type="entry name" value="ACREF/ENVCD OPERON REPRESSOR-RELATED"/>
    <property type="match status" value="1"/>
</dbReference>
<keyword evidence="1 2" id="KW-0238">DNA-binding</keyword>
<evidence type="ECO:0000313" key="4">
    <source>
        <dbReference type="EMBL" id="GHO99031.1"/>
    </source>
</evidence>
<organism evidence="4 5">
    <name type="scientific">Reticulibacter mediterranei</name>
    <dbReference type="NCBI Taxonomy" id="2778369"/>
    <lineage>
        <taxon>Bacteria</taxon>
        <taxon>Bacillati</taxon>
        <taxon>Chloroflexota</taxon>
        <taxon>Ktedonobacteria</taxon>
        <taxon>Ktedonobacterales</taxon>
        <taxon>Reticulibacteraceae</taxon>
        <taxon>Reticulibacter</taxon>
    </lineage>
</organism>
<dbReference type="Pfam" id="PF14278">
    <property type="entry name" value="TetR_C_8"/>
    <property type="match status" value="1"/>
</dbReference>
<dbReference type="PROSITE" id="PS50977">
    <property type="entry name" value="HTH_TETR_2"/>
    <property type="match status" value="1"/>
</dbReference>
<dbReference type="InterPro" id="IPR039532">
    <property type="entry name" value="TetR_C_Firmicutes"/>
</dbReference>
<feature type="DNA-binding region" description="H-T-H motif" evidence="2">
    <location>
        <begin position="34"/>
        <end position="53"/>
    </location>
</feature>
<proteinExistence type="predicted"/>
<dbReference type="AlphaFoldDB" id="A0A8J3IZV9"/>
<keyword evidence="5" id="KW-1185">Reference proteome</keyword>
<reference evidence="4" key="1">
    <citation type="submission" date="2020-10" db="EMBL/GenBank/DDBJ databases">
        <title>Taxonomic study of unclassified bacteria belonging to the class Ktedonobacteria.</title>
        <authorList>
            <person name="Yabe S."/>
            <person name="Wang C.M."/>
            <person name="Zheng Y."/>
            <person name="Sakai Y."/>
            <person name="Cavaletti L."/>
            <person name="Monciardini P."/>
            <person name="Donadio S."/>
        </authorList>
    </citation>
    <scope>NUCLEOTIDE SEQUENCE</scope>
    <source>
        <strain evidence="4">ID150040</strain>
    </source>
</reference>